<evidence type="ECO:0000256" key="7">
    <source>
        <dbReference type="ARBA" id="ARBA00023015"/>
    </source>
</evidence>
<feature type="coiled-coil region" evidence="10">
    <location>
        <begin position="2434"/>
        <end position="2496"/>
    </location>
</feature>
<dbReference type="InterPro" id="IPR002515">
    <property type="entry name" value="Znf_C2H2C"/>
</dbReference>
<dbReference type="FunFam" id="4.10.320.30:FF:000001">
    <property type="entry name" value="Myelin transcription factor 1-like, a"/>
    <property type="match status" value="4"/>
</dbReference>
<evidence type="ECO:0000313" key="13">
    <source>
        <dbReference type="Proteomes" id="UP000271974"/>
    </source>
</evidence>
<evidence type="ECO:0000256" key="5">
    <source>
        <dbReference type="ARBA" id="ARBA00022771"/>
    </source>
</evidence>
<feature type="compositionally biased region" description="Low complexity" evidence="11">
    <location>
        <begin position="2225"/>
        <end position="2249"/>
    </location>
</feature>
<feature type="region of interest" description="Disordered" evidence="11">
    <location>
        <begin position="2349"/>
        <end position="2384"/>
    </location>
</feature>
<keyword evidence="10" id="KW-0175">Coiled coil</keyword>
<dbReference type="GO" id="GO:0005634">
    <property type="term" value="C:nucleus"/>
    <property type="evidence" value="ECO:0007669"/>
    <property type="project" value="UniProtKB-SubCell"/>
</dbReference>
<evidence type="ECO:0008006" key="14">
    <source>
        <dbReference type="Google" id="ProtNLM"/>
    </source>
</evidence>
<evidence type="ECO:0000313" key="12">
    <source>
        <dbReference type="EMBL" id="RUS72651.1"/>
    </source>
</evidence>
<feature type="compositionally biased region" description="Low complexity" evidence="11">
    <location>
        <begin position="206"/>
        <end position="215"/>
    </location>
</feature>
<evidence type="ECO:0000256" key="8">
    <source>
        <dbReference type="ARBA" id="ARBA00023163"/>
    </source>
</evidence>
<name>A0A3S0ZQ29_ELYCH</name>
<evidence type="ECO:0000256" key="4">
    <source>
        <dbReference type="ARBA" id="ARBA00022737"/>
    </source>
</evidence>
<dbReference type="STRING" id="188477.A0A3S0ZQ29"/>
<feature type="compositionally biased region" description="Low complexity" evidence="11">
    <location>
        <begin position="44"/>
        <end position="62"/>
    </location>
</feature>
<keyword evidence="5" id="KW-0863">Zinc-finger</keyword>
<dbReference type="InterPro" id="IPR036060">
    <property type="entry name" value="Znf_C2H2C_sf"/>
</dbReference>
<feature type="region of interest" description="Disordered" evidence="11">
    <location>
        <begin position="2052"/>
        <end position="2126"/>
    </location>
</feature>
<evidence type="ECO:0000256" key="2">
    <source>
        <dbReference type="ARBA" id="ARBA00010194"/>
    </source>
</evidence>
<feature type="region of interest" description="Disordered" evidence="11">
    <location>
        <begin position="435"/>
        <end position="595"/>
    </location>
</feature>
<feature type="compositionally biased region" description="Basic and acidic residues" evidence="11">
    <location>
        <begin position="629"/>
        <end position="654"/>
    </location>
</feature>
<evidence type="ECO:0000256" key="11">
    <source>
        <dbReference type="SAM" id="MobiDB-lite"/>
    </source>
</evidence>
<keyword evidence="6" id="KW-0862">Zinc</keyword>
<protein>
    <recommendedName>
        <fullName evidence="14">Myelin transcription factor 1 domain-containing protein</fullName>
    </recommendedName>
</protein>
<keyword evidence="4" id="KW-0677">Repeat</keyword>
<evidence type="ECO:0000256" key="1">
    <source>
        <dbReference type="ARBA" id="ARBA00004123"/>
    </source>
</evidence>
<feature type="region of interest" description="Disordered" evidence="11">
    <location>
        <begin position="866"/>
        <end position="938"/>
    </location>
</feature>
<sequence length="2556" mass="274233">MAPARKKGETNAKGAVPEKRLSRNLSPAASPASSKKSKAPGRNVSQSSLSKSPVSSRSPRSQAEISASTSSHSQNECGARKSARNLGSGPAQSTSPALDARTAKKVVAQNNRDKSDGREKRQDPDSESRRDVKPIQTPIPSSAGTRSSRSSAAGKTEATQQDGKRETTSHGGKRETTQQDGKDVESSGAGKGESDKKSKDKSGVLSPVVSPVTSTRSRRGKGNESVDELIKKPIVKKSQTQISSPIQPQSKPVAEMSSPNKAVGGKSSFTAYDSNGSTLSKQQTDDLGNMHQGRSRRSTAKEPQITETSGQKGDSNEKCLVPVKKETVKEKNEKKRSLKNEPGEPEAGSAAKRKRSEQRERNAESDQVTKSSSREQPRHGKRGAEKPLESTPGRERKSRRQCDSSPKPGTSAAETEVISKGVDLVESCMLEVSGVKQEELSDSSPENSEKPLQSMRGRERRSRRQNESSPKPGTSTAETEIGGKGVDLDTSHRLEISGMKPEQLSDFRPENSEKPLECMSGRERKSRKQCESSPKPDTSPTETEVSGKGVDLDASDRLEASDVKVEESSDSRPENSELVEKSDQSKGEGVVTMDSCYDPEIKLAVRLLKMEHVLDQMALQMEDSCSKSSPEDEYLHPKDKIKEEPVDFEEKKVESGTGSAAVHLSEREDSKAQAKLDSDGHKVEQNAENTSDVAEVEIENTDGEPGEAWKNVEHIVNADNGFIDIAEGTKGESQDKPKNLDQEAQDSAKNDSIKGLDASDNADDKTQDTAMKEENATEKIAKNVENETQDMVNINDIGEDDLKESKSIQDKEIENKQVNNIHRNSCIDHKEETEDFNFECKNINTALKGVVMEYTEMDDIKDTFTSDKETKKKENPGCIDTNRQQEDEIETPDDVESSKLDNGDLDKIEEGKDDEEEYQSDGLWTGQKKNESTLEDGESLQDGVVEMLEIKQEVPDQYEEAEFVEVCPVEDVDIKLEDEIEGFEVVAEWSSSPCNPVSEAVTPHQSLGELADLVATGEQEDQAELISDSVQTQHSPSVVEPALAGTSSSEFLGLHPEMSGQQDEAKAGYEKSTQGDPLSIGAEELTSSGKEEPSLNAAGALHGSPSESDQRSTLARVDSPTGSDAKKICTVTSTEEDSQKSADGKDAESTPTPNVMGVIKESVLAKSSGARVPSREAPGSDDVIITGVEPASMAQKAARTQRAVPVYRGSNVSPSMAAFIQKVCSPKMLGKIIKSGGKSLECGGKIISSVSHMDTEKASNKSASAMFRYAVCDQANKDREVCSVMMDTKVQVVHSMGKGNKVNPQPLNKVSNKPQADQAQIKIHLASGKTALINLKKLGEPSAKVAPVEGSDKYVTLPLSFHVNPKDSKNGDGSPSETPLTRSESINLRGLSKELITQMTMTSHNLPKKRRERVVPGLLVYPSRLKRMGTLSGLSLLGMNALSATLADTLNDETKKGANAAPSTSSKDSECSERTGANCTVNSDLSSSSKQDPASKDGLLAEDSELDEPPGLIVPRPYGRLNTAGKLFFDEIEENCPLSPGSRAFAETLVKQRDFLDNEKHCEALEKIGLVPITLDTVELLNSDTSQQSSKIFPATTQASRQKQDSAQNKQADRNCSLLAEIPKFEKGKSQVTLLPNSNTGVTTYAVFPVLKEKLKESLTSFSQMDSMTKVSSVQTTASASTAPKTLVLTSSVSSGTNSVSTLPYVSSSTVSPQVSPGDLPTPVTITLKSLGVAPVSSATTCKPKMRSLLPSLTTAKVESSQPAEKVSLGLSVTAASQSVPATSTIISETPVSGQTSQAEKLTQIQTSDAEKLTQIQTSDAEKLTQIQAHSSAAPVLVSSMGTSIKGGKLVLPPLDIERTYSPEDMDDDGSLDKVILPRRYTRECPNPGCDGSGHITGQYTHHRSFSGCPRRSGMSVDMIEALSRKDSSITCPTYGCTGRGHVNNNRSTHRSVSGCPLAAMNKIIKQDVKNNMHVVVVPKSDDPTKAMIATCSEKELIKLAAKEITPAGTDRVLRPMILTKQLEPRDSKSAPQATPRGNLAKELEKYSRPELGFQASPSPSSSSAGSGTPGASLDESLKTGPGVKSSGPYPISAITEAVRNAPERPNILSRRPHVRHKPSMLNRSRLVGSTGNKILAAAAAVAAAADAKVRGSSPSSVTSSSSLSSSSLVSASPGPDLMSEQPSASSITVQKFPRSHDEHSELDDDDEEEADGPNCPGSPVFEQSRSPSPSSLLPLKSPSGSSSPQPFLDLLAPRSGAARQKSEATCPTPGCDGSGHVTGNYTSHRSLSGCPLADRATVQANQVEQKCPTPGCDGSGHVTGNYASHRSLSGCPRAAKLKKILMKDGDKKELEDPLRASGCPIAHRHRGFKSQLSGSENQDPELEPWDVKPETVYMTECTGAGAIMKRANLSPKELNILHMKAQAGEDLEKGSNLEKLERDVSSLREANQALEAQVSAQRSEVSGQELELINMVCDNEAAENKLQAMQKKLSAVQEGFVSVLKPLMQQFPQLGDPQDVDIGSISEAVVRIQDLLSQSKSQDPMLEVVRSAFSEINVI</sequence>
<feature type="compositionally biased region" description="Basic and acidic residues" evidence="11">
    <location>
        <begin position="221"/>
        <end position="231"/>
    </location>
</feature>
<feature type="region of interest" description="Disordered" evidence="11">
    <location>
        <begin position="1586"/>
        <end position="1612"/>
    </location>
</feature>
<dbReference type="Proteomes" id="UP000271974">
    <property type="component" value="Unassembled WGS sequence"/>
</dbReference>
<feature type="region of interest" description="Disordered" evidence="11">
    <location>
        <begin position="2150"/>
        <end position="2278"/>
    </location>
</feature>
<dbReference type="Pfam" id="PF01530">
    <property type="entry name" value="zf-C2HC"/>
    <property type="match status" value="4"/>
</dbReference>
<dbReference type="PANTHER" id="PTHR10816">
    <property type="entry name" value="MYELIN TRANSCRIPTION FACTOR 1-RELATED"/>
    <property type="match status" value="1"/>
</dbReference>
<dbReference type="EMBL" id="RQTK01001039">
    <property type="protein sequence ID" value="RUS72651.1"/>
    <property type="molecule type" value="Genomic_DNA"/>
</dbReference>
<feature type="compositionally biased region" description="Basic and acidic residues" evidence="11">
    <location>
        <begin position="550"/>
        <end position="586"/>
    </location>
</feature>
<feature type="compositionally biased region" description="Polar residues" evidence="11">
    <location>
        <begin position="2181"/>
        <end position="2190"/>
    </location>
</feature>
<feature type="compositionally biased region" description="Low complexity" evidence="11">
    <location>
        <begin position="141"/>
        <end position="154"/>
    </location>
</feature>
<dbReference type="GO" id="GO:0000981">
    <property type="term" value="F:DNA-binding transcription factor activity, RNA polymerase II-specific"/>
    <property type="evidence" value="ECO:0007669"/>
    <property type="project" value="TreeGrafter"/>
</dbReference>
<comment type="similarity">
    <text evidence="2">Belongs to the MYT1 family.</text>
</comment>
<feature type="region of interest" description="Disordered" evidence="11">
    <location>
        <begin position="2021"/>
        <end position="2040"/>
    </location>
</feature>
<feature type="region of interest" description="Disordered" evidence="11">
    <location>
        <begin position="1"/>
        <end position="418"/>
    </location>
</feature>
<feature type="compositionally biased region" description="Basic and acidic residues" evidence="11">
    <location>
        <begin position="372"/>
        <end position="395"/>
    </location>
</feature>
<feature type="region of interest" description="Disordered" evidence="11">
    <location>
        <begin position="622"/>
        <end position="710"/>
    </location>
</feature>
<comment type="subcellular location">
    <subcellularLocation>
        <location evidence="1">Nucleus</location>
    </subcellularLocation>
</comment>
<feature type="compositionally biased region" description="Basic and acidic residues" evidence="11">
    <location>
        <begin position="111"/>
        <end position="133"/>
    </location>
</feature>
<dbReference type="GO" id="GO:0008270">
    <property type="term" value="F:zinc ion binding"/>
    <property type="evidence" value="ECO:0007669"/>
    <property type="project" value="UniProtKB-KW"/>
</dbReference>
<comment type="caution">
    <text evidence="12">The sequence shown here is derived from an EMBL/GenBank/DDBJ whole genome shotgun (WGS) entry which is preliminary data.</text>
</comment>
<keyword evidence="9" id="KW-0539">Nucleus</keyword>
<feature type="region of interest" description="Disordered" evidence="11">
    <location>
        <begin position="1016"/>
        <end position="1155"/>
    </location>
</feature>
<evidence type="ECO:0000256" key="9">
    <source>
        <dbReference type="ARBA" id="ARBA00023242"/>
    </source>
</evidence>
<feature type="compositionally biased region" description="Basic and acidic residues" evidence="11">
    <location>
        <begin position="486"/>
        <end position="495"/>
    </location>
</feature>
<dbReference type="Gene3D" id="4.10.320.30">
    <property type="match status" value="4"/>
</dbReference>
<keyword evidence="3" id="KW-0479">Metal-binding</keyword>
<feature type="compositionally biased region" description="Basic and acidic residues" evidence="11">
    <location>
        <begin position="192"/>
        <end position="202"/>
    </location>
</feature>
<feature type="compositionally biased region" description="Polar residues" evidence="11">
    <location>
        <begin position="267"/>
        <end position="286"/>
    </location>
</feature>
<keyword evidence="8" id="KW-0804">Transcription</keyword>
<dbReference type="PANTHER" id="PTHR10816:SF15">
    <property type="entry name" value="MYELIN TRANSCRIPTION FACTOR 1-LIKE PROTEIN"/>
    <property type="match status" value="1"/>
</dbReference>
<evidence type="ECO:0000256" key="3">
    <source>
        <dbReference type="ARBA" id="ARBA00022723"/>
    </source>
</evidence>
<feature type="compositionally biased region" description="Basic and acidic residues" evidence="11">
    <location>
        <begin position="896"/>
        <end position="910"/>
    </location>
</feature>
<feature type="compositionally biased region" description="Basic and acidic residues" evidence="11">
    <location>
        <begin position="664"/>
        <end position="685"/>
    </location>
</feature>
<feature type="compositionally biased region" description="Low complexity" evidence="11">
    <location>
        <begin position="236"/>
        <end position="252"/>
    </location>
</feature>
<evidence type="ECO:0000256" key="10">
    <source>
        <dbReference type="SAM" id="Coils"/>
    </source>
</evidence>
<feature type="compositionally biased region" description="Low complexity" evidence="11">
    <location>
        <begin position="2056"/>
        <end position="2073"/>
    </location>
</feature>
<feature type="compositionally biased region" description="Acidic residues" evidence="11">
    <location>
        <begin position="2201"/>
        <end position="2212"/>
    </location>
</feature>
<feature type="compositionally biased region" description="Polar residues" evidence="11">
    <location>
        <begin position="531"/>
        <end position="544"/>
    </location>
</feature>
<feature type="compositionally biased region" description="Basic and acidic residues" evidence="11">
    <location>
        <begin position="1137"/>
        <end position="1148"/>
    </location>
</feature>
<feature type="compositionally biased region" description="Acidic residues" evidence="11">
    <location>
        <begin position="694"/>
        <end position="705"/>
    </location>
</feature>
<evidence type="ECO:0000256" key="6">
    <source>
        <dbReference type="ARBA" id="ARBA00022833"/>
    </source>
</evidence>
<dbReference type="GO" id="GO:0000978">
    <property type="term" value="F:RNA polymerase II cis-regulatory region sequence-specific DNA binding"/>
    <property type="evidence" value="ECO:0007669"/>
    <property type="project" value="TreeGrafter"/>
</dbReference>
<accession>A0A3S0ZQ29</accession>
<feature type="region of interest" description="Disordered" evidence="11">
    <location>
        <begin position="723"/>
        <end position="803"/>
    </location>
</feature>
<feature type="compositionally biased region" description="Polar residues" evidence="11">
    <location>
        <begin position="1475"/>
        <end position="1492"/>
    </location>
</feature>
<dbReference type="OrthoDB" id="10069059at2759"/>
<feature type="compositionally biased region" description="Basic and acidic residues" evidence="11">
    <location>
        <begin position="1"/>
        <end position="21"/>
    </location>
</feature>
<feature type="region of interest" description="Disordered" evidence="11">
    <location>
        <begin position="1455"/>
        <end position="1517"/>
    </location>
</feature>
<feature type="compositionally biased region" description="Basic and acidic residues" evidence="11">
    <location>
        <begin position="727"/>
        <end position="754"/>
    </location>
</feature>
<proteinExistence type="inferred from homology"/>
<dbReference type="SUPFAM" id="SSF103637">
    <property type="entry name" value="CCHHC domain"/>
    <property type="match status" value="4"/>
</dbReference>
<feature type="compositionally biased region" description="Basic and acidic residues" evidence="11">
    <location>
        <begin position="162"/>
        <end position="185"/>
    </location>
</feature>
<feature type="compositionally biased region" description="Basic and acidic residues" evidence="11">
    <location>
        <begin position="323"/>
        <end position="342"/>
    </location>
</feature>
<dbReference type="GO" id="GO:0007399">
    <property type="term" value="P:nervous system development"/>
    <property type="evidence" value="ECO:0007669"/>
    <property type="project" value="UniProtKB-KW"/>
</dbReference>
<reference evidence="12 13" key="1">
    <citation type="submission" date="2019-01" db="EMBL/GenBank/DDBJ databases">
        <title>A draft genome assembly of the solar-powered sea slug Elysia chlorotica.</title>
        <authorList>
            <person name="Cai H."/>
            <person name="Li Q."/>
            <person name="Fang X."/>
            <person name="Li J."/>
            <person name="Curtis N.E."/>
            <person name="Altenburger A."/>
            <person name="Shibata T."/>
            <person name="Feng M."/>
            <person name="Maeda T."/>
            <person name="Schwartz J.A."/>
            <person name="Shigenobu S."/>
            <person name="Lundholm N."/>
            <person name="Nishiyama T."/>
            <person name="Yang H."/>
            <person name="Hasebe M."/>
            <person name="Li S."/>
            <person name="Pierce S.K."/>
            <person name="Wang J."/>
        </authorList>
    </citation>
    <scope>NUCLEOTIDE SEQUENCE [LARGE SCALE GENOMIC DNA]</scope>
    <source>
        <strain evidence="12">EC2010</strain>
        <tissue evidence="12">Whole organism of an adult</tissue>
    </source>
</reference>
<feature type="compositionally biased region" description="Basic and acidic residues" evidence="11">
    <location>
        <begin position="762"/>
        <end position="785"/>
    </location>
</feature>
<keyword evidence="7" id="KW-0805">Transcription regulation</keyword>
<feature type="compositionally biased region" description="Polar residues" evidence="11">
    <location>
        <begin position="1586"/>
        <end position="1610"/>
    </location>
</feature>
<organism evidence="12 13">
    <name type="scientific">Elysia chlorotica</name>
    <name type="common">Eastern emerald elysia</name>
    <name type="synonym">Sea slug</name>
    <dbReference type="NCBI Taxonomy" id="188477"/>
    <lineage>
        <taxon>Eukaryota</taxon>
        <taxon>Metazoa</taxon>
        <taxon>Spiralia</taxon>
        <taxon>Lophotrochozoa</taxon>
        <taxon>Mollusca</taxon>
        <taxon>Gastropoda</taxon>
        <taxon>Heterobranchia</taxon>
        <taxon>Euthyneura</taxon>
        <taxon>Panpulmonata</taxon>
        <taxon>Sacoglossa</taxon>
        <taxon>Placobranchoidea</taxon>
        <taxon>Plakobranchidae</taxon>
        <taxon>Elysia</taxon>
    </lineage>
</organism>
<feature type="compositionally biased region" description="Basic and acidic residues" evidence="11">
    <location>
        <begin position="503"/>
        <end position="523"/>
    </location>
</feature>
<feature type="compositionally biased region" description="Polar residues" evidence="11">
    <location>
        <begin position="63"/>
        <end position="76"/>
    </location>
</feature>
<feature type="compositionally biased region" description="Low complexity" evidence="11">
    <location>
        <begin position="2150"/>
        <end position="2174"/>
    </location>
</feature>
<feature type="compositionally biased region" description="Basic and acidic residues" evidence="11">
    <location>
        <begin position="866"/>
        <end position="875"/>
    </location>
</feature>
<dbReference type="PROSITE" id="PS51802">
    <property type="entry name" value="ZF_CCHHC"/>
    <property type="match status" value="4"/>
</dbReference>
<keyword evidence="13" id="KW-1185">Reference proteome</keyword>
<gene>
    <name evidence="12" type="ORF">EGW08_019589</name>
</gene>